<evidence type="ECO:0000259" key="6">
    <source>
        <dbReference type="Pfam" id="PF00441"/>
    </source>
</evidence>
<dbReference type="PANTHER" id="PTHR43884:SF20">
    <property type="entry name" value="ACYL-COA DEHYDROGENASE FADE28"/>
    <property type="match status" value="1"/>
</dbReference>
<gene>
    <name evidence="8" type="primary">carC</name>
    <name evidence="8" type="ORF">SULPSESMR1_04150</name>
</gene>
<geneLocation type="plasmid" evidence="8 9">
    <name>pSMR1-4</name>
</geneLocation>
<comment type="similarity">
    <text evidence="2">Belongs to the acyl-CoA dehydrogenase family.</text>
</comment>
<dbReference type="GO" id="GO:0050660">
    <property type="term" value="F:flavin adenine dinucleotide binding"/>
    <property type="evidence" value="ECO:0007669"/>
    <property type="project" value="InterPro"/>
</dbReference>
<dbReference type="InterPro" id="IPR046373">
    <property type="entry name" value="Acyl-CoA_Oxase/DH_mid-dom_sf"/>
</dbReference>
<dbReference type="AlphaFoldDB" id="A0A221K8K7"/>
<keyword evidence="5 8" id="KW-0560">Oxidoreductase</keyword>
<dbReference type="Proteomes" id="UP000199754">
    <property type="component" value="Plasmid pSMR1-4"/>
</dbReference>
<dbReference type="KEGG" id="spse:SULPSESMR1_04150"/>
<comment type="cofactor">
    <cofactor evidence="1">
        <name>FAD</name>
        <dbReference type="ChEBI" id="CHEBI:57692"/>
    </cofactor>
</comment>
<accession>A0A221K8K7</accession>
<evidence type="ECO:0000256" key="3">
    <source>
        <dbReference type="ARBA" id="ARBA00022630"/>
    </source>
</evidence>
<keyword evidence="3" id="KW-0285">Flavoprotein</keyword>
<dbReference type="SUPFAM" id="SSF47203">
    <property type="entry name" value="Acyl-CoA dehydrogenase C-terminal domain-like"/>
    <property type="match status" value="1"/>
</dbReference>
<keyword evidence="4" id="KW-0274">FAD</keyword>
<dbReference type="Pfam" id="PF02771">
    <property type="entry name" value="Acyl-CoA_dh_N"/>
    <property type="match status" value="1"/>
</dbReference>
<evidence type="ECO:0000259" key="7">
    <source>
        <dbReference type="Pfam" id="PF02771"/>
    </source>
</evidence>
<dbReference type="Gene3D" id="1.10.540.10">
    <property type="entry name" value="Acyl-CoA dehydrogenase/oxidase, N-terminal domain"/>
    <property type="match status" value="1"/>
</dbReference>
<dbReference type="Pfam" id="PF00441">
    <property type="entry name" value="Acyl-CoA_dh_1"/>
    <property type="match status" value="1"/>
</dbReference>
<dbReference type="InterPro" id="IPR036250">
    <property type="entry name" value="AcylCo_DH-like_C"/>
</dbReference>
<dbReference type="GO" id="GO:0003995">
    <property type="term" value="F:acyl-CoA dehydrogenase activity"/>
    <property type="evidence" value="ECO:0007669"/>
    <property type="project" value="TreeGrafter"/>
</dbReference>
<evidence type="ECO:0000256" key="4">
    <source>
        <dbReference type="ARBA" id="ARBA00022827"/>
    </source>
</evidence>
<dbReference type="Gene3D" id="1.20.140.10">
    <property type="entry name" value="Butyryl-CoA Dehydrogenase, subunit A, domain 3"/>
    <property type="match status" value="1"/>
</dbReference>
<evidence type="ECO:0000313" key="8">
    <source>
        <dbReference type="EMBL" id="ASM75342.1"/>
    </source>
</evidence>
<reference evidence="8 9" key="1">
    <citation type="submission" date="2017-07" db="EMBL/GenBank/DDBJ databases">
        <title>Genome Sequence of Sulfitobacter pseudonitzschiae Strain SMR1 Isolated from a culture of the Diatom Skeletonema marinoi.</title>
        <authorList>
            <person name="Topel M."/>
            <person name="Pinder M.I.M."/>
            <person name="Johansson O.N."/>
            <person name="Kourtchenko O."/>
            <person name="Godhe A."/>
            <person name="Clarke A.K."/>
        </authorList>
    </citation>
    <scope>NUCLEOTIDE SEQUENCE [LARGE SCALE GENOMIC DNA]</scope>
    <source>
        <strain evidence="8 9">SMR1</strain>
        <plasmid evidence="8 9">pSMR1-4</plasmid>
    </source>
</reference>
<evidence type="ECO:0000256" key="2">
    <source>
        <dbReference type="ARBA" id="ARBA00009347"/>
    </source>
</evidence>
<protein>
    <submittedName>
        <fullName evidence="8">Caffeyl-CoA reductase-Etf complex subunit CarC</fullName>
        <ecNumber evidence="8">1.3.1.108</ecNumber>
    </submittedName>
</protein>
<dbReference type="PANTHER" id="PTHR43884">
    <property type="entry name" value="ACYL-COA DEHYDROGENASE"/>
    <property type="match status" value="1"/>
</dbReference>
<name>A0A221K8K7_9RHOB</name>
<dbReference type="SUPFAM" id="SSF56645">
    <property type="entry name" value="Acyl-CoA dehydrogenase NM domain-like"/>
    <property type="match status" value="1"/>
</dbReference>
<dbReference type="OrthoDB" id="7328575at2"/>
<sequence>MTLDTSISERKENSRMISESAAAALADGVARARGLRFSSPGFDRAQWSEFAELGWLALRLPEDRGGLGMGVSEYCALAQQLGRALVPEPLIGAIGALGMLPDAVLTEVVEGRRIVLPALSCSADSPTELRAGKLYGTAVHVPMAAGADAFLVRLDAGDYALVDASADGLTMDCANTHDGGHLGTLHFDGAAAEQVSNDNPDTWEDATLATAAYLQGVAEASYELTLDFLKTRQQFGKPIGSYQALQHRMVDLYLELSLLRVSIAGATAAIDDGATGAARRAEVSRARARASRAADVICRQAVQLHGGIGYTDEADIGLFLRKGMTLQASFGGQSMHRRRFYNEKGVGQ</sequence>
<keyword evidence="9" id="KW-1185">Reference proteome</keyword>
<feature type="domain" description="Acyl-CoA dehydrogenase/oxidase N-terminal" evidence="7">
    <location>
        <begin position="12"/>
        <end position="87"/>
    </location>
</feature>
<dbReference type="EC" id="1.3.1.108" evidence="8"/>
<dbReference type="EMBL" id="CP022419">
    <property type="protein sequence ID" value="ASM75342.1"/>
    <property type="molecule type" value="Genomic_DNA"/>
</dbReference>
<evidence type="ECO:0000313" key="9">
    <source>
        <dbReference type="Proteomes" id="UP000199754"/>
    </source>
</evidence>
<dbReference type="InterPro" id="IPR013786">
    <property type="entry name" value="AcylCoA_DH/ox_N"/>
</dbReference>
<evidence type="ECO:0000256" key="5">
    <source>
        <dbReference type="ARBA" id="ARBA00023002"/>
    </source>
</evidence>
<dbReference type="Gene3D" id="2.40.110.10">
    <property type="entry name" value="Butyryl-CoA Dehydrogenase, subunit A, domain 2"/>
    <property type="match status" value="1"/>
</dbReference>
<keyword evidence="8" id="KW-0614">Plasmid</keyword>
<dbReference type="InterPro" id="IPR009100">
    <property type="entry name" value="AcylCoA_DH/oxidase_NM_dom_sf"/>
</dbReference>
<dbReference type="InterPro" id="IPR037069">
    <property type="entry name" value="AcylCoA_DH/ox_N_sf"/>
</dbReference>
<feature type="domain" description="Acyl-CoA dehydrogenase/oxidase C-terminal" evidence="6">
    <location>
        <begin position="208"/>
        <end position="338"/>
    </location>
</feature>
<evidence type="ECO:0000256" key="1">
    <source>
        <dbReference type="ARBA" id="ARBA00001974"/>
    </source>
</evidence>
<organism evidence="8 9">
    <name type="scientific">Pseudosulfitobacter pseudonitzschiae</name>
    <dbReference type="NCBI Taxonomy" id="1402135"/>
    <lineage>
        <taxon>Bacteria</taxon>
        <taxon>Pseudomonadati</taxon>
        <taxon>Pseudomonadota</taxon>
        <taxon>Alphaproteobacteria</taxon>
        <taxon>Rhodobacterales</taxon>
        <taxon>Roseobacteraceae</taxon>
        <taxon>Pseudosulfitobacter</taxon>
    </lineage>
</organism>
<dbReference type="InterPro" id="IPR009075">
    <property type="entry name" value="AcylCo_DH/oxidase_C"/>
</dbReference>
<proteinExistence type="inferred from homology"/>